<keyword evidence="2" id="KW-1185">Reference proteome</keyword>
<reference evidence="1 2" key="1">
    <citation type="submission" date="2021-06" db="EMBL/GenBank/DDBJ databases">
        <authorList>
            <person name="Sun Q."/>
            <person name="Li D."/>
        </authorList>
    </citation>
    <scope>NUCLEOTIDE SEQUENCE [LARGE SCALE GENOMIC DNA]</scope>
    <source>
        <strain evidence="1 2">MSJ-5</strain>
    </source>
</reference>
<dbReference type="RefSeq" id="WP_216415108.1">
    <property type="nucleotide sequence ID" value="NZ_JAHLQK010000001.1"/>
</dbReference>
<organism evidence="1 2">
    <name type="scientific">Alkaliphilus flagellatus</name>
    <dbReference type="NCBI Taxonomy" id="2841507"/>
    <lineage>
        <taxon>Bacteria</taxon>
        <taxon>Bacillati</taxon>
        <taxon>Bacillota</taxon>
        <taxon>Clostridia</taxon>
        <taxon>Peptostreptococcales</taxon>
        <taxon>Natronincolaceae</taxon>
        <taxon>Alkaliphilus</taxon>
    </lineage>
</organism>
<dbReference type="EMBL" id="JAHLQK010000001">
    <property type="protein sequence ID" value="MBU5675643.1"/>
    <property type="molecule type" value="Genomic_DNA"/>
</dbReference>
<gene>
    <name evidence="1" type="ORF">KQI88_04370</name>
</gene>
<evidence type="ECO:0000313" key="1">
    <source>
        <dbReference type="EMBL" id="MBU5675643.1"/>
    </source>
</evidence>
<comment type="caution">
    <text evidence="1">The sequence shown here is derived from an EMBL/GenBank/DDBJ whole genome shotgun (WGS) entry which is preliminary data.</text>
</comment>
<dbReference type="Proteomes" id="UP000779508">
    <property type="component" value="Unassembled WGS sequence"/>
</dbReference>
<proteinExistence type="predicted"/>
<accession>A0ABS6G1W2</accession>
<name>A0ABS6G1W2_9FIRM</name>
<sequence length="335" mass="39761">MRKIKFVLSFCLISILFFLTYNFFQSPKAISVFRMYASPTYTIDKSLIKALHEDDTPMKDDIEKKIIISILDIINYDKWKDFLDYIDIEIYYGNLIPDTSQQLIVSLNLSKDLGVTVIFNEIENKYIFCNKIENLAPIENIKLIKHPTENKDLIVIYQIVDERLGAFFRENFIQIYDYKESSFNLVLEKTLFYEEVFKENWINLEAPDTNWTMVVEETEIDFDYTNSVKINTITSFKKYNAQSKNTPQKNDFLLKEEKSYVRSYYWSDQYNTFILGELTKDVFISNIAILEDMENMREWLFGITNPYYKVSTANRELIYLPKSKFSKLLESTLVD</sequence>
<evidence type="ECO:0000313" key="2">
    <source>
        <dbReference type="Proteomes" id="UP000779508"/>
    </source>
</evidence>
<protein>
    <submittedName>
        <fullName evidence="1">Uncharacterized protein</fullName>
    </submittedName>
</protein>